<comment type="caution">
    <text evidence="1">The sequence shown here is derived from an EMBL/GenBank/DDBJ whole genome shotgun (WGS) entry which is preliminary data.</text>
</comment>
<proteinExistence type="predicted"/>
<name>A0ACC5U5W7_9FLAO</name>
<gene>
    <name evidence="1" type="ORF">KO493_03285</name>
</gene>
<reference evidence="1" key="1">
    <citation type="submission" date="2021-05" db="EMBL/GenBank/DDBJ databases">
        <title>Draft genomes of bacteria isolated from model marine particles.</title>
        <authorList>
            <person name="Datta M.S."/>
            <person name="Schwartzman J.A."/>
            <person name="Enke T.N."/>
            <person name="Saavedra J."/>
            <person name="Cermak N."/>
            <person name="Cordero O.X."/>
        </authorList>
    </citation>
    <scope>NUCLEOTIDE SEQUENCE</scope>
    <source>
        <strain evidence="1">I2M19</strain>
    </source>
</reference>
<keyword evidence="2" id="KW-1185">Reference proteome</keyword>
<accession>A0ACC5U5W7</accession>
<sequence>MKQFKFFFAIGEQYELHEFDLEELDVVLIEEYAYDVYKCSTKLLDVFELDGLVDINLYYNADILARVDYYFKIDLGTLTNGVKLPSKKGEIRLISNYNEGFCLVIAGSKYKFNFNSGKT</sequence>
<protein>
    <submittedName>
        <fullName evidence="1">Uncharacterized protein</fullName>
    </submittedName>
</protein>
<evidence type="ECO:0000313" key="1">
    <source>
        <dbReference type="EMBL" id="MBU2949717.1"/>
    </source>
</evidence>
<evidence type="ECO:0000313" key="2">
    <source>
        <dbReference type="Proteomes" id="UP001647509"/>
    </source>
</evidence>
<dbReference type="Proteomes" id="UP001647509">
    <property type="component" value="Unassembled WGS sequence"/>
</dbReference>
<organism evidence="1 2">
    <name type="scientific">Pseudotamlana agarivorans</name>
    <dbReference type="NCBI Taxonomy" id="481183"/>
    <lineage>
        <taxon>Bacteria</taxon>
        <taxon>Pseudomonadati</taxon>
        <taxon>Bacteroidota</taxon>
        <taxon>Flavobacteriia</taxon>
        <taxon>Flavobacteriales</taxon>
        <taxon>Flavobacteriaceae</taxon>
        <taxon>Pseudotamlana</taxon>
    </lineage>
</organism>
<dbReference type="EMBL" id="JAHKPD010000008">
    <property type="protein sequence ID" value="MBU2949717.1"/>
    <property type="molecule type" value="Genomic_DNA"/>
</dbReference>